<evidence type="ECO:0000256" key="2">
    <source>
        <dbReference type="ARBA" id="ARBA00023125"/>
    </source>
</evidence>
<protein>
    <submittedName>
        <fullName evidence="5">Helix-turn-helix transcriptional regulator</fullName>
    </submittedName>
</protein>
<dbReference type="EMBL" id="JAACAK010000014">
    <property type="protein sequence ID" value="NIR73822.1"/>
    <property type="molecule type" value="Genomic_DNA"/>
</dbReference>
<dbReference type="PANTHER" id="PTHR46796:SF2">
    <property type="entry name" value="TRANSCRIPTIONAL REGULATORY PROTEIN"/>
    <property type="match status" value="1"/>
</dbReference>
<name>A0AAE4Z7D6_9BACT</name>
<dbReference type="PROSITE" id="PS01124">
    <property type="entry name" value="HTH_ARAC_FAMILY_2"/>
    <property type="match status" value="1"/>
</dbReference>
<dbReference type="SMART" id="SM00342">
    <property type="entry name" value="HTH_ARAC"/>
    <property type="match status" value="1"/>
</dbReference>
<dbReference type="SUPFAM" id="SSF46689">
    <property type="entry name" value="Homeodomain-like"/>
    <property type="match status" value="1"/>
</dbReference>
<dbReference type="GO" id="GO:0043565">
    <property type="term" value="F:sequence-specific DNA binding"/>
    <property type="evidence" value="ECO:0007669"/>
    <property type="project" value="InterPro"/>
</dbReference>
<dbReference type="InterPro" id="IPR009057">
    <property type="entry name" value="Homeodomain-like_sf"/>
</dbReference>
<dbReference type="InterPro" id="IPR011006">
    <property type="entry name" value="CheY-like_superfamily"/>
</dbReference>
<evidence type="ECO:0000259" key="4">
    <source>
        <dbReference type="PROSITE" id="PS01124"/>
    </source>
</evidence>
<organism evidence="5 6">
    <name type="scientific">Candidatus Kutchimonas denitrificans</name>
    <dbReference type="NCBI Taxonomy" id="3056748"/>
    <lineage>
        <taxon>Bacteria</taxon>
        <taxon>Pseudomonadati</taxon>
        <taxon>Gemmatimonadota</taxon>
        <taxon>Gemmatimonadia</taxon>
        <taxon>Candidatus Palauibacterales</taxon>
        <taxon>Candidatus Palauibacteraceae</taxon>
        <taxon>Candidatus Kutchimonas</taxon>
    </lineage>
</organism>
<dbReference type="InterPro" id="IPR018060">
    <property type="entry name" value="HTH_AraC"/>
</dbReference>
<dbReference type="PROSITE" id="PS00041">
    <property type="entry name" value="HTH_ARAC_FAMILY_1"/>
    <property type="match status" value="1"/>
</dbReference>
<evidence type="ECO:0000256" key="1">
    <source>
        <dbReference type="ARBA" id="ARBA00023015"/>
    </source>
</evidence>
<gene>
    <name evidence="5" type="ORF">GWO12_01715</name>
</gene>
<dbReference type="Proteomes" id="UP000702544">
    <property type="component" value="Unassembled WGS sequence"/>
</dbReference>
<dbReference type="InterPro" id="IPR050204">
    <property type="entry name" value="AraC_XylS_family_regulators"/>
</dbReference>
<keyword evidence="3" id="KW-0804">Transcription</keyword>
<dbReference type="AlphaFoldDB" id="A0AAE4Z7D6"/>
<accession>A0AAE4Z7D6</accession>
<dbReference type="Pfam" id="PF12833">
    <property type="entry name" value="HTH_18"/>
    <property type="match status" value="1"/>
</dbReference>
<evidence type="ECO:0000256" key="3">
    <source>
        <dbReference type="ARBA" id="ARBA00023163"/>
    </source>
</evidence>
<dbReference type="GO" id="GO:0003700">
    <property type="term" value="F:DNA-binding transcription factor activity"/>
    <property type="evidence" value="ECO:0007669"/>
    <property type="project" value="InterPro"/>
</dbReference>
<dbReference type="PANTHER" id="PTHR46796">
    <property type="entry name" value="HTH-TYPE TRANSCRIPTIONAL ACTIVATOR RHAS-RELATED"/>
    <property type="match status" value="1"/>
</dbReference>
<dbReference type="Gene3D" id="1.10.10.60">
    <property type="entry name" value="Homeodomain-like"/>
    <property type="match status" value="1"/>
</dbReference>
<feature type="domain" description="HTH araC/xylS-type" evidence="4">
    <location>
        <begin position="140"/>
        <end position="241"/>
    </location>
</feature>
<proteinExistence type="predicted"/>
<keyword evidence="1" id="KW-0805">Transcription regulation</keyword>
<dbReference type="InterPro" id="IPR018062">
    <property type="entry name" value="HTH_AraC-typ_CS"/>
</dbReference>
<evidence type="ECO:0000313" key="5">
    <source>
        <dbReference type="EMBL" id="NIR73822.1"/>
    </source>
</evidence>
<dbReference type="SUPFAM" id="SSF52172">
    <property type="entry name" value="CheY-like"/>
    <property type="match status" value="1"/>
</dbReference>
<reference evidence="5 6" key="1">
    <citation type="submission" date="2020-01" db="EMBL/GenBank/DDBJ databases">
        <title>Genomes assembled from Gulf of Kutch pelagic sediment metagenomes.</title>
        <authorList>
            <person name="Chandrashekar M."/>
            <person name="Mahajan M.S."/>
            <person name="Dave K.J."/>
            <person name="Vatsa P."/>
            <person name="Nathani N.M."/>
        </authorList>
    </citation>
    <scope>NUCLEOTIDE SEQUENCE [LARGE SCALE GENOMIC DNA]</scope>
    <source>
        <strain evidence="5">KS3-K002</strain>
    </source>
</reference>
<evidence type="ECO:0000313" key="6">
    <source>
        <dbReference type="Proteomes" id="UP000702544"/>
    </source>
</evidence>
<comment type="caution">
    <text evidence="5">The sequence shown here is derived from an EMBL/GenBank/DDBJ whole genome shotgun (WGS) entry which is preliminary data.</text>
</comment>
<sequence>MQIVACLPERRARVRLHQAIGSEYTIAMAPDWDELEGLIRTMATDVVVVDPAQKGRAEREPVCRLRQRYPSLPVIIYTEFHTTLAEALLAWGDAGACGAVFLDQTDSAWDLRRIVRLASGRSAAEQILVAIERELGPLDDEVRGILRVGLFEATRLQTVEAWCRVADLPRRRLYRLFRAVGLPTPKRCLQWLRLLHAAKALSDPGVSVEDVLLRMGYSAPSNFWTHVRKILGITPSELRWSVTVDDLAERFARICRERSGSGRRSAADTA</sequence>
<keyword evidence="2" id="KW-0238">DNA-binding</keyword>